<organism evidence="8">
    <name type="scientific">viral metagenome</name>
    <dbReference type="NCBI Taxonomy" id="1070528"/>
    <lineage>
        <taxon>unclassified sequences</taxon>
        <taxon>metagenomes</taxon>
        <taxon>organismal metagenomes</taxon>
    </lineage>
</organism>
<dbReference type="PANTHER" id="PTHR42998">
    <property type="entry name" value="TYPE I RESTRICTION ENZYME HINDVIIP M PROTEIN-RELATED"/>
    <property type="match status" value="1"/>
</dbReference>
<dbReference type="GO" id="GO:0032259">
    <property type="term" value="P:methylation"/>
    <property type="evidence" value="ECO:0007669"/>
    <property type="project" value="InterPro"/>
</dbReference>
<dbReference type="InterPro" id="IPR029063">
    <property type="entry name" value="SAM-dependent_MTases_sf"/>
</dbReference>
<dbReference type="PANTHER" id="PTHR42998:SF1">
    <property type="entry name" value="TYPE I RESTRICTION ENZYME HINDI METHYLASE SUBUNIT"/>
    <property type="match status" value="1"/>
</dbReference>
<evidence type="ECO:0000256" key="5">
    <source>
        <dbReference type="SAM" id="MobiDB-lite"/>
    </source>
</evidence>
<evidence type="ECO:0000256" key="4">
    <source>
        <dbReference type="SAM" id="Coils"/>
    </source>
</evidence>
<dbReference type="Pfam" id="PF02384">
    <property type="entry name" value="N6_Mtase"/>
    <property type="match status" value="2"/>
</dbReference>
<dbReference type="GO" id="GO:0009307">
    <property type="term" value="P:DNA restriction-modification system"/>
    <property type="evidence" value="ECO:0007669"/>
    <property type="project" value="UniProtKB-KW"/>
</dbReference>
<keyword evidence="4" id="KW-0175">Coiled coil</keyword>
<evidence type="ECO:0000256" key="1">
    <source>
        <dbReference type="ARBA" id="ARBA00010923"/>
    </source>
</evidence>
<dbReference type="Gene3D" id="3.90.220.20">
    <property type="entry name" value="DNA methylase specificity domains"/>
    <property type="match status" value="2"/>
</dbReference>
<accession>A0A6C0ED20</accession>
<dbReference type="InterPro" id="IPR002052">
    <property type="entry name" value="DNA_methylase_N6_adenine_CS"/>
</dbReference>
<proteinExistence type="inferred from homology"/>
<dbReference type="Gene3D" id="3.40.50.150">
    <property type="entry name" value="Vaccinia Virus protein VP39"/>
    <property type="match status" value="1"/>
</dbReference>
<dbReference type="InterPro" id="IPR003356">
    <property type="entry name" value="DNA_methylase_A-5"/>
</dbReference>
<name>A0A6C0ED20_9ZZZZ</name>
<evidence type="ECO:0000259" key="7">
    <source>
        <dbReference type="Pfam" id="PF02384"/>
    </source>
</evidence>
<feature type="coiled-coil region" evidence="4">
    <location>
        <begin position="915"/>
        <end position="956"/>
    </location>
</feature>
<dbReference type="SUPFAM" id="SSF53335">
    <property type="entry name" value="S-adenosyl-L-methionine-dependent methyltransferases"/>
    <property type="match status" value="1"/>
</dbReference>
<dbReference type="SUPFAM" id="SSF116734">
    <property type="entry name" value="DNA methylase specificity domain"/>
    <property type="match status" value="2"/>
</dbReference>
<feature type="region of interest" description="Disordered" evidence="5">
    <location>
        <begin position="83"/>
        <end position="105"/>
    </location>
</feature>
<dbReference type="EMBL" id="MN739807">
    <property type="protein sequence ID" value="QHT27004.1"/>
    <property type="molecule type" value="Genomic_DNA"/>
</dbReference>
<feature type="domain" description="Type I restriction modification DNA specificity" evidence="6">
    <location>
        <begin position="605"/>
        <end position="747"/>
    </location>
</feature>
<dbReference type="PROSITE" id="PS00092">
    <property type="entry name" value="N6_MTASE"/>
    <property type="match status" value="1"/>
</dbReference>
<dbReference type="InterPro" id="IPR052916">
    <property type="entry name" value="Type-I_RE_MTase_Subunit"/>
</dbReference>
<feature type="compositionally biased region" description="Basic and acidic residues" evidence="5">
    <location>
        <begin position="93"/>
        <end position="103"/>
    </location>
</feature>
<comment type="similarity">
    <text evidence="1">Belongs to the type-I restriction system S methylase family.</text>
</comment>
<sequence>MLKNKNYICEICKTKPDQLSHHKTHLETLKHKDKKELFELKLSKLSLDELLKLYNTIDISVIVNENETNTYISIDSNKKLNNNNKEINNNSKEMSDDDKHKIEQSNNVSNKEALKDKIHEIHNYLRNNGAGYGMNALKVFNLLYGLKKIEENKLLDKVNLKRPDCEFSYLLEKANENKESELGILIRKNVLDSINDSPIKNLLFYEIPKTMTGKTFSYLIKEINKITIIEKTCNVLLSGKIYEYFIGRDLSAISELGAYFTDRHIVDYIYKKLNPEINNDGSIDSMIDMFGGSGGFTTGYINYLNNKYDNINWIDNLNKIYHFDMNEDVVKSAGLEFFCLTGILPNMNDNLKYKNSFTDEFNDKKFMNVITNPPYGGDKVVQSDAQIKRKKIKEYIKKELLILKDELQIKIRLRQIKKIEDQEKQDKKDSDKTKVSVNMCSQRIIKYAKDNKLTGNDKESSSLILIMDLVDVNGTAIGVLKEGVFFNKTYKDIRKCLVENFNVREIISVPQDQFENTSTKTSIVIFDNTKEKTTKVIFSNLVVERYTEDKFEEIGGEIVLIENKNDVCGISNIVISEATKDEILKNYICSLNGKDYNKREIVVGEGYELVKLGDICTFLPKSKRNASFGQLNGKYNFYTSSDKIQKCDIADYNEESIIIGDGGVANIKIDNIFSCSDHNYIINTKYNKYIYYLISGNMNFLIDGFSGSVLKNLSKTYLQNLQIPIPKTKEKIKEWVDKLSKPYDKKNKNQEFIMKLEEQIKNKIKNIEDNEDCDEVELGSLIDSKIMPKFTVNTNELDNNGSYPFYNKVGEPLGYHSNYNYDLEECILITKDGGSGPKIYGDNIALGAVKIIKGKFVATYANFVLKVSKSSNLNYIYYLLKNIKNQIMDLANYSVKIGHIQYDKLMKIKIRLPKDKKLIKELDSLFQEIEKLQTEMKEAELEYKKLIKELSEEAILTNK</sequence>
<evidence type="ECO:0000313" key="8">
    <source>
        <dbReference type="EMBL" id="QHT27004.1"/>
    </source>
</evidence>
<dbReference type="InterPro" id="IPR044946">
    <property type="entry name" value="Restrct_endonuc_typeI_TRD_sf"/>
</dbReference>
<protein>
    <submittedName>
        <fullName evidence="8">Uncharacterized protein</fullName>
    </submittedName>
</protein>
<feature type="compositionally biased region" description="Low complexity" evidence="5">
    <location>
        <begin position="83"/>
        <end position="92"/>
    </location>
</feature>
<reference evidence="8" key="1">
    <citation type="journal article" date="2020" name="Nature">
        <title>Giant virus diversity and host interactions through global metagenomics.</title>
        <authorList>
            <person name="Schulz F."/>
            <person name="Roux S."/>
            <person name="Paez-Espino D."/>
            <person name="Jungbluth S."/>
            <person name="Walsh D.A."/>
            <person name="Denef V.J."/>
            <person name="McMahon K.D."/>
            <person name="Konstantinidis K.T."/>
            <person name="Eloe-Fadrosh E.A."/>
            <person name="Kyrpides N.C."/>
            <person name="Woyke T."/>
        </authorList>
    </citation>
    <scope>NUCLEOTIDE SEQUENCE</scope>
    <source>
        <strain evidence="8">GVMAG-M-3300023179-2</strain>
    </source>
</reference>
<keyword evidence="3" id="KW-0238">DNA-binding</keyword>
<evidence type="ECO:0000256" key="2">
    <source>
        <dbReference type="ARBA" id="ARBA00022747"/>
    </source>
</evidence>
<feature type="domain" description="Type I restriction modification DNA specificity" evidence="6">
    <location>
        <begin position="770"/>
        <end position="933"/>
    </location>
</feature>
<keyword evidence="2" id="KW-0680">Restriction system</keyword>
<dbReference type="GO" id="GO:0008170">
    <property type="term" value="F:N-methyltransferase activity"/>
    <property type="evidence" value="ECO:0007669"/>
    <property type="project" value="InterPro"/>
</dbReference>
<evidence type="ECO:0000259" key="6">
    <source>
        <dbReference type="Pfam" id="PF01420"/>
    </source>
</evidence>
<dbReference type="AlphaFoldDB" id="A0A6C0ED20"/>
<feature type="domain" description="DNA methylase adenine-specific" evidence="7">
    <location>
        <begin position="457"/>
        <end position="549"/>
    </location>
</feature>
<evidence type="ECO:0000256" key="3">
    <source>
        <dbReference type="ARBA" id="ARBA00023125"/>
    </source>
</evidence>
<dbReference type="GO" id="GO:0003677">
    <property type="term" value="F:DNA binding"/>
    <property type="evidence" value="ECO:0007669"/>
    <property type="project" value="UniProtKB-KW"/>
</dbReference>
<dbReference type="Pfam" id="PF01420">
    <property type="entry name" value="Methylase_S"/>
    <property type="match status" value="2"/>
</dbReference>
<feature type="domain" description="DNA methylase adenine-specific" evidence="7">
    <location>
        <begin position="239"/>
        <end position="389"/>
    </location>
</feature>
<dbReference type="InterPro" id="IPR000055">
    <property type="entry name" value="Restrct_endonuc_typeI_TRD"/>
</dbReference>